<feature type="chain" id="PRO_5003558512" evidence="7">
    <location>
        <begin position="25"/>
        <end position="648"/>
    </location>
</feature>
<evidence type="ECO:0000256" key="7">
    <source>
        <dbReference type="SAM" id="SignalP"/>
    </source>
</evidence>
<keyword evidence="11" id="KW-1185">Reference proteome</keyword>
<dbReference type="RefSeq" id="WP_008512802.1">
    <property type="nucleotide sequence ID" value="NZ_CM001403.1"/>
</dbReference>
<organism evidence="10 11">
    <name type="scientific">Mucilaginibacter paludis DSM 18603</name>
    <dbReference type="NCBI Taxonomy" id="714943"/>
    <lineage>
        <taxon>Bacteria</taxon>
        <taxon>Pseudomonadati</taxon>
        <taxon>Bacteroidota</taxon>
        <taxon>Sphingobacteriia</taxon>
        <taxon>Sphingobacteriales</taxon>
        <taxon>Sphingobacteriaceae</taxon>
        <taxon>Mucilaginibacter</taxon>
    </lineage>
</organism>
<dbReference type="InterPro" id="IPR033985">
    <property type="entry name" value="SusD-like_N"/>
</dbReference>
<gene>
    <name evidence="10" type="ORF">Mucpa_6763</name>
</gene>
<comment type="similarity">
    <text evidence="2">Belongs to the SusD family.</text>
</comment>
<keyword evidence="5" id="KW-0998">Cell outer membrane</keyword>
<reference evidence="10" key="1">
    <citation type="submission" date="2011-09" db="EMBL/GenBank/DDBJ databases">
        <title>The permanent draft genome of Mucilaginibacter paludis DSM 18603.</title>
        <authorList>
            <consortium name="US DOE Joint Genome Institute (JGI-PGF)"/>
            <person name="Lucas S."/>
            <person name="Han J."/>
            <person name="Lapidus A."/>
            <person name="Bruce D."/>
            <person name="Goodwin L."/>
            <person name="Pitluck S."/>
            <person name="Peters L."/>
            <person name="Kyrpides N."/>
            <person name="Mavromatis K."/>
            <person name="Ivanova N."/>
            <person name="Mikhailova N."/>
            <person name="Held B."/>
            <person name="Detter J.C."/>
            <person name="Tapia R."/>
            <person name="Han C."/>
            <person name="Land M."/>
            <person name="Hauser L."/>
            <person name="Markowitz V."/>
            <person name="Cheng J.-F."/>
            <person name="Hugenholtz P."/>
            <person name="Woyke T."/>
            <person name="Wu D."/>
            <person name="Tindall B."/>
            <person name="Brambilla E."/>
            <person name="Klenk H.-P."/>
            <person name="Eisen J.A."/>
        </authorList>
    </citation>
    <scope>NUCLEOTIDE SEQUENCE [LARGE SCALE GENOMIC DNA]</scope>
    <source>
        <strain evidence="10">DSM 18603</strain>
    </source>
</reference>
<dbReference type="Pfam" id="PF14322">
    <property type="entry name" value="SusD-like_3"/>
    <property type="match status" value="1"/>
</dbReference>
<dbReference type="eggNOG" id="COG1435">
    <property type="taxonomic scope" value="Bacteria"/>
</dbReference>
<feature type="signal peptide" evidence="7">
    <location>
        <begin position="1"/>
        <end position="24"/>
    </location>
</feature>
<dbReference type="OrthoDB" id="5694214at2"/>
<keyword evidence="3 7" id="KW-0732">Signal</keyword>
<sequence>MKKRLIKQAQIVLAFALICVGFVACKKSVLDKADQNGVDVAVVWSNQSTVNEYLNALYDLAMPNWPTPGSLHNTSDELGNATLSILNGTLTGSTNEVTDIYTANKEANINGGGGDVYYLIYRCNNAIKNLGANSSLSSSAAAPLRGQFYFFRAYIYFLMVRIYGGVPLVLETQNPANGIPSLYVPRSKSSICFTQIQSDLDSAAALLPATWTLSSDNGRITRAVAMAFKGKAALYWASPQFNPNNIMSRWQDAYNACKAAYAQAQTDGYALYPATSGGLGNVWIDESANNKERMMWRSIDATVVSPAHGTNNENITRPVSETTGGGGSNQPTWNLVQAFPMANGLPITDPNSGYDATQYWLNRDPRFAQTIAYNGQIWNLSGKTNRHEWTYQNISTIGGTFLDDASKPSVTGFYCRKICNPSITAAQAAYSSNTSGGSGMDWIELRFAEVLLNYAECANAIGNLNECEGLIATLRAARGFAAGSYNYGMANLTGGLSGTMPAFLLTERQIEFAMEGKRYWDLRRTRQYDKLSGTALRALITTVNYNAATFPYVAGAANNKNVVSSAIYMDIANSTGSRVCDTLNVNNKATYTKFFTATPTNLTYSGGSGVINYPTTYYFYPLPPNFLQTSPALQQTIGWPGGSFDPLQ</sequence>
<feature type="compositionally biased region" description="Polar residues" evidence="6">
    <location>
        <begin position="308"/>
        <end position="322"/>
    </location>
</feature>
<dbReference type="Gene3D" id="1.25.40.390">
    <property type="match status" value="1"/>
</dbReference>
<protein>
    <submittedName>
        <fullName evidence="10">RagB/SusD domain-containing protein</fullName>
    </submittedName>
</protein>
<evidence type="ECO:0000259" key="9">
    <source>
        <dbReference type="Pfam" id="PF14322"/>
    </source>
</evidence>
<dbReference type="EMBL" id="CM001403">
    <property type="protein sequence ID" value="EHQ30812.1"/>
    <property type="molecule type" value="Genomic_DNA"/>
</dbReference>
<comment type="subcellular location">
    <subcellularLocation>
        <location evidence="1">Cell outer membrane</location>
    </subcellularLocation>
</comment>
<evidence type="ECO:0000256" key="2">
    <source>
        <dbReference type="ARBA" id="ARBA00006275"/>
    </source>
</evidence>
<name>H1YEQ2_9SPHI</name>
<dbReference type="STRING" id="714943.Mucpa_6763"/>
<evidence type="ECO:0000256" key="3">
    <source>
        <dbReference type="ARBA" id="ARBA00022729"/>
    </source>
</evidence>
<dbReference type="InterPro" id="IPR011990">
    <property type="entry name" value="TPR-like_helical_dom_sf"/>
</dbReference>
<evidence type="ECO:0000256" key="5">
    <source>
        <dbReference type="ARBA" id="ARBA00023237"/>
    </source>
</evidence>
<feature type="region of interest" description="Disordered" evidence="6">
    <location>
        <begin position="307"/>
        <end position="328"/>
    </location>
</feature>
<evidence type="ECO:0000313" key="10">
    <source>
        <dbReference type="EMBL" id="EHQ30812.1"/>
    </source>
</evidence>
<proteinExistence type="inferred from homology"/>
<evidence type="ECO:0000256" key="6">
    <source>
        <dbReference type="SAM" id="MobiDB-lite"/>
    </source>
</evidence>
<dbReference type="InterPro" id="IPR012944">
    <property type="entry name" value="SusD_RagB_dom"/>
</dbReference>
<evidence type="ECO:0000313" key="11">
    <source>
        <dbReference type="Proteomes" id="UP000002774"/>
    </source>
</evidence>
<evidence type="ECO:0000256" key="4">
    <source>
        <dbReference type="ARBA" id="ARBA00023136"/>
    </source>
</evidence>
<dbReference type="AlphaFoldDB" id="H1YEQ2"/>
<keyword evidence="4" id="KW-0472">Membrane</keyword>
<feature type="domain" description="SusD-like N-terminal" evidence="9">
    <location>
        <begin position="31"/>
        <end position="228"/>
    </location>
</feature>
<dbReference type="SUPFAM" id="SSF48452">
    <property type="entry name" value="TPR-like"/>
    <property type="match status" value="1"/>
</dbReference>
<dbReference type="PROSITE" id="PS51257">
    <property type="entry name" value="PROKAR_LIPOPROTEIN"/>
    <property type="match status" value="1"/>
</dbReference>
<evidence type="ECO:0000256" key="1">
    <source>
        <dbReference type="ARBA" id="ARBA00004442"/>
    </source>
</evidence>
<dbReference type="Pfam" id="PF07980">
    <property type="entry name" value="SusD_RagB"/>
    <property type="match status" value="1"/>
</dbReference>
<feature type="domain" description="RagB/SusD" evidence="8">
    <location>
        <begin position="311"/>
        <end position="639"/>
    </location>
</feature>
<evidence type="ECO:0000259" key="8">
    <source>
        <dbReference type="Pfam" id="PF07980"/>
    </source>
</evidence>
<accession>H1YEQ2</accession>
<dbReference type="HOGENOM" id="CLU_015553_0_3_10"/>
<dbReference type="GO" id="GO:0009279">
    <property type="term" value="C:cell outer membrane"/>
    <property type="evidence" value="ECO:0007669"/>
    <property type="project" value="UniProtKB-SubCell"/>
</dbReference>
<dbReference type="Proteomes" id="UP000002774">
    <property type="component" value="Chromosome"/>
</dbReference>